<feature type="compositionally biased region" description="Basic and acidic residues" evidence="1">
    <location>
        <begin position="203"/>
        <end position="216"/>
    </location>
</feature>
<dbReference type="RefSeq" id="XP_005715976.1">
    <property type="nucleotide sequence ID" value="XM_005715919.1"/>
</dbReference>
<feature type="region of interest" description="Disordered" evidence="1">
    <location>
        <begin position="89"/>
        <end position="230"/>
    </location>
</feature>
<reference evidence="4" key="1">
    <citation type="journal article" date="2013" name="Proc. Natl. Acad. Sci. U.S.A.">
        <title>Genome structure and metabolic features in the red seaweed Chondrus crispus shed light on evolution of the Archaeplastida.</title>
        <authorList>
            <person name="Collen J."/>
            <person name="Porcel B."/>
            <person name="Carre W."/>
            <person name="Ball S.G."/>
            <person name="Chaparro C."/>
            <person name="Tonon T."/>
            <person name="Barbeyron T."/>
            <person name="Michel G."/>
            <person name="Noel B."/>
            <person name="Valentin K."/>
            <person name="Elias M."/>
            <person name="Artiguenave F."/>
            <person name="Arun A."/>
            <person name="Aury J.M."/>
            <person name="Barbosa-Neto J.F."/>
            <person name="Bothwell J.H."/>
            <person name="Bouget F.Y."/>
            <person name="Brillet L."/>
            <person name="Cabello-Hurtado F."/>
            <person name="Capella-Gutierrez S."/>
            <person name="Charrier B."/>
            <person name="Cladiere L."/>
            <person name="Cock J.M."/>
            <person name="Coelho S.M."/>
            <person name="Colleoni C."/>
            <person name="Czjzek M."/>
            <person name="Da Silva C."/>
            <person name="Delage L."/>
            <person name="Denoeud F."/>
            <person name="Deschamps P."/>
            <person name="Dittami S.M."/>
            <person name="Gabaldon T."/>
            <person name="Gachon C.M."/>
            <person name="Groisillier A."/>
            <person name="Herve C."/>
            <person name="Jabbari K."/>
            <person name="Katinka M."/>
            <person name="Kloareg B."/>
            <person name="Kowalczyk N."/>
            <person name="Labadie K."/>
            <person name="Leblanc C."/>
            <person name="Lopez P.J."/>
            <person name="McLachlan D.H."/>
            <person name="Meslet-Cladiere L."/>
            <person name="Moustafa A."/>
            <person name="Nehr Z."/>
            <person name="Nyvall Collen P."/>
            <person name="Panaud O."/>
            <person name="Partensky F."/>
            <person name="Poulain J."/>
            <person name="Rensing S.A."/>
            <person name="Rousvoal S."/>
            <person name="Samson G."/>
            <person name="Symeonidi A."/>
            <person name="Weissenbach J."/>
            <person name="Zambounis A."/>
            <person name="Wincker P."/>
            <person name="Boyen C."/>
        </authorList>
    </citation>
    <scope>NUCLEOTIDE SEQUENCE [LARGE SCALE GENOMIC DNA]</scope>
    <source>
        <strain evidence="4">cv. Stackhouse</strain>
    </source>
</reference>
<dbReference type="OMA" id="HYECIET"/>
<feature type="compositionally biased region" description="Low complexity" evidence="1">
    <location>
        <begin position="137"/>
        <end position="160"/>
    </location>
</feature>
<keyword evidence="2" id="KW-0472">Membrane</keyword>
<evidence type="ECO:0000313" key="4">
    <source>
        <dbReference type="Proteomes" id="UP000012073"/>
    </source>
</evidence>
<evidence type="ECO:0000256" key="1">
    <source>
        <dbReference type="SAM" id="MobiDB-lite"/>
    </source>
</evidence>
<keyword evidence="4" id="KW-1185">Reference proteome</keyword>
<accession>R7QCC5</accession>
<keyword evidence="2" id="KW-0812">Transmembrane</keyword>
<evidence type="ECO:0000256" key="2">
    <source>
        <dbReference type="SAM" id="Phobius"/>
    </source>
</evidence>
<gene>
    <name evidence="3" type="ORF">CHC_T00004582001</name>
</gene>
<sequence>MVWLFRKAGRTCRRSAWLRAPPPPVARLSQRTPLPSSMTPLSFFVLVTLLIAVAHPAFVPLHELSQSRSDSVVPGFEGASLISRVERQGDEDPAPLGMPLGDPEPAPESKDTTGDEKDDDATDDSEQAEGGSENPVDGADSNAADSASADSDSSGASEENATTDSGPLVEGSSTSGSEEADTADTRGGEDASTDTETGDGTTEDSKEDQPTTKDGESTESDADVDAGHTIPAGNLTEAFHAFTLNQMVEIDDDDAGFKMVPIFQNGSLIGAFESNPMSSDVSNLPGDVDDGAWYNDGPYADRISFQYTYELDESDYTISKPVIAVDTEMGVSPVVQDERNEPSSGIGSFTVKYMCKPGGVEKSFVSLHIQVTKEHSVDFTWIKVCGHGKNMHLDLGFLGSDDKVTLFNADGTYGTEEQNTLEVGPLQLSTALSAELTPPAWQLDFLDPYIESDSSLISVSLRDTIKAGTLNSDGPTRFSAHYECIETSAKAKITFTLGIPPWDNVTASWRKTCGGTTSEALLIGTSGSNSFEVMQDGELSAKYNVTETTSVEESYGKVEEIEGSMSSVRFYITNSDDISDIHIQTIATTMSNPDVVSTHVDVPFTGSSSYLSASGGVVPRRQTKSLKLRFACKKVGESLVLVTLPTLKYKNVEFGFLKHCLAPSVKHHSGFLQTAGSIMGTLLFLAVVGGIAVWVYMRRRPQPVKYAPVSTSETVGKIFFGATHSKNNRLHCSIS</sequence>
<dbReference type="AlphaFoldDB" id="R7QCC5"/>
<dbReference type="Proteomes" id="UP000012073">
    <property type="component" value="Unassembled WGS sequence"/>
</dbReference>
<feature type="compositionally biased region" description="Acidic residues" evidence="1">
    <location>
        <begin position="191"/>
        <end position="202"/>
    </location>
</feature>
<proteinExistence type="predicted"/>
<dbReference type="EMBL" id="HG001763">
    <property type="protein sequence ID" value="CDF36157.1"/>
    <property type="molecule type" value="Genomic_DNA"/>
</dbReference>
<feature type="transmembrane region" description="Helical" evidence="2">
    <location>
        <begin position="675"/>
        <end position="696"/>
    </location>
</feature>
<dbReference type="KEGG" id="ccp:CHC_T00004582001"/>
<evidence type="ECO:0000313" key="3">
    <source>
        <dbReference type="EMBL" id="CDF36157.1"/>
    </source>
</evidence>
<feature type="compositionally biased region" description="Acidic residues" evidence="1">
    <location>
        <begin position="116"/>
        <end position="127"/>
    </location>
</feature>
<dbReference type="GeneID" id="17323697"/>
<name>R7QCC5_CHOCR</name>
<dbReference type="OrthoDB" id="4613at2759"/>
<organism evidence="3 4">
    <name type="scientific">Chondrus crispus</name>
    <name type="common">Carrageen Irish moss</name>
    <name type="synonym">Polymorpha crispa</name>
    <dbReference type="NCBI Taxonomy" id="2769"/>
    <lineage>
        <taxon>Eukaryota</taxon>
        <taxon>Rhodophyta</taxon>
        <taxon>Florideophyceae</taxon>
        <taxon>Rhodymeniophycidae</taxon>
        <taxon>Gigartinales</taxon>
        <taxon>Gigartinaceae</taxon>
        <taxon>Chondrus</taxon>
    </lineage>
</organism>
<dbReference type="Gramene" id="CDF36157">
    <property type="protein sequence ID" value="CDF36157"/>
    <property type="gene ID" value="CHC_T00004582001"/>
</dbReference>
<keyword evidence="2" id="KW-1133">Transmembrane helix</keyword>
<protein>
    <submittedName>
        <fullName evidence="3">Uncharacterized protein</fullName>
    </submittedName>
</protein>